<dbReference type="GO" id="GO:0070941">
    <property type="term" value="P:eisosome assembly"/>
    <property type="evidence" value="ECO:0007669"/>
    <property type="project" value="TreeGrafter"/>
</dbReference>
<keyword evidence="4" id="KW-1185">Reference proteome</keyword>
<dbReference type="InterPro" id="IPR027267">
    <property type="entry name" value="AH/BAR_dom_sf"/>
</dbReference>
<name>A0A4S8MU46_DENBC</name>
<dbReference type="AlphaFoldDB" id="A0A4S8MU46"/>
<feature type="compositionally biased region" description="Basic and acidic residues" evidence="2">
    <location>
        <begin position="857"/>
        <end position="867"/>
    </location>
</feature>
<dbReference type="GO" id="GO:0006897">
    <property type="term" value="P:endocytosis"/>
    <property type="evidence" value="ECO:0007669"/>
    <property type="project" value="TreeGrafter"/>
</dbReference>
<evidence type="ECO:0000313" key="3">
    <source>
        <dbReference type="EMBL" id="THV06750.1"/>
    </source>
</evidence>
<dbReference type="PANTHER" id="PTHR31962:SF6">
    <property type="entry name" value="EISOSOME COMPONENT PIL1-DOMAIN-CONTAINING PROTEIN"/>
    <property type="match status" value="1"/>
</dbReference>
<evidence type="ECO:0000256" key="1">
    <source>
        <dbReference type="SAM" id="Coils"/>
    </source>
</evidence>
<dbReference type="Gene3D" id="1.20.1270.60">
    <property type="entry name" value="Arfaptin homology (AH) domain/BAR domain"/>
    <property type="match status" value="1"/>
</dbReference>
<sequence>MFKSAATKIAHNSTLPALSINKDLKPLQDLINAEKVVLISIQKLSVEFSKSAEALRTWGMGEGEDLGDTLSAASNLLNHFSTALSQYASHEHGIREQMKGIRTREEELDELKRRRKTLIGKADAAEKKLSRMSPEHKNLHAQTTTLNSLQEEIRNMDSQILSDEAALGDMKRSKTRAFLGLKFGGLLECCEKGAIAGEFGRLVAHEIPDVVTEPGMSRPVYLNRPRVEGLLTDAHRCVNEVTFSTVPAPDSQPRERPTPALPPLEDPGALSAPQHLESGHFFDPSDMSGTFSMSMTSGGSNPSSPIHAQQPSYQPSSESYSFRAPAVAPEPAPSQSMDDFGISSPAQVNGGNLPHAGRFATFPVKNTQGQGYALRGDPPTLGERSNPEVDDEDSFSSVVAAALSAQSRTSFDEPAPAYEISRPPGAAAPATMDDPWAGASSHHTRQDSEVGLAYMTNTEEEQIPPAASHTRQASEKQVRFGDVEDVDSELMRRHQQQEEPTMASSSQTEDRTPRRVPPPTLSPEEEARELNAAAAREISREMDSLNFSPPEFNPKREPSPLLPPAAPFTQPSPINESSPSTRYTHHSTASNSSLQNVTTSPISHGAETDRPPRSPVSPKEERRSQSPVLAMPQPTINIPERSVSNLSGATNSPSYRTPPEYPRLGASPLGQRSLSGTGGGPSPGGSPVPPPAGVRTISAAAFRRGTPRMGTGSSTDLGSEGNPGIGSGRGPADTSPLQFKKRLPSSPYPQRDASSAPMPSTLSNYGARDRSGSMQSVGSANANPIPEPHQQSRHTRGEEDEYDYLSAYTDNTPGAGSPTRSDFGSLGQMKVANDPGVTTPPQTSSFGRSGGYSEGRFATDLEKDSLR</sequence>
<dbReference type="EMBL" id="ML179041">
    <property type="protein sequence ID" value="THV06750.1"/>
    <property type="molecule type" value="Genomic_DNA"/>
</dbReference>
<feature type="compositionally biased region" description="Polar residues" evidence="2">
    <location>
        <begin position="642"/>
        <end position="655"/>
    </location>
</feature>
<dbReference type="Pfam" id="PF13805">
    <property type="entry name" value="Pil1"/>
    <property type="match status" value="1"/>
</dbReference>
<feature type="compositionally biased region" description="Polar residues" evidence="2">
    <location>
        <begin position="772"/>
        <end position="782"/>
    </location>
</feature>
<protein>
    <recommendedName>
        <fullName evidence="5">Eisosome component PIL1-domain-containing protein</fullName>
    </recommendedName>
</protein>
<feature type="compositionally biased region" description="Basic and acidic residues" evidence="2">
    <location>
        <begin position="472"/>
        <end position="482"/>
    </location>
</feature>
<feature type="coiled-coil region" evidence="1">
    <location>
        <begin position="94"/>
        <end position="166"/>
    </location>
</feature>
<feature type="compositionally biased region" description="Low complexity" evidence="2">
    <location>
        <begin position="285"/>
        <end position="300"/>
    </location>
</feature>
<dbReference type="OrthoDB" id="5599269at2759"/>
<feature type="compositionally biased region" description="Low complexity" evidence="2">
    <location>
        <begin position="309"/>
        <end position="321"/>
    </location>
</feature>
<evidence type="ECO:0000313" key="4">
    <source>
        <dbReference type="Proteomes" id="UP000297245"/>
    </source>
</evidence>
<evidence type="ECO:0008006" key="5">
    <source>
        <dbReference type="Google" id="ProtNLM"/>
    </source>
</evidence>
<evidence type="ECO:0000256" key="2">
    <source>
        <dbReference type="SAM" id="MobiDB-lite"/>
    </source>
</evidence>
<dbReference type="GO" id="GO:0008289">
    <property type="term" value="F:lipid binding"/>
    <property type="evidence" value="ECO:0007669"/>
    <property type="project" value="TreeGrafter"/>
</dbReference>
<reference evidence="3 4" key="1">
    <citation type="journal article" date="2019" name="Nat. Ecol. Evol.">
        <title>Megaphylogeny resolves global patterns of mushroom evolution.</title>
        <authorList>
            <person name="Varga T."/>
            <person name="Krizsan K."/>
            <person name="Foldi C."/>
            <person name="Dima B."/>
            <person name="Sanchez-Garcia M."/>
            <person name="Sanchez-Ramirez S."/>
            <person name="Szollosi G.J."/>
            <person name="Szarkandi J.G."/>
            <person name="Papp V."/>
            <person name="Albert L."/>
            <person name="Andreopoulos W."/>
            <person name="Angelini C."/>
            <person name="Antonin V."/>
            <person name="Barry K.W."/>
            <person name="Bougher N.L."/>
            <person name="Buchanan P."/>
            <person name="Buyck B."/>
            <person name="Bense V."/>
            <person name="Catcheside P."/>
            <person name="Chovatia M."/>
            <person name="Cooper J."/>
            <person name="Damon W."/>
            <person name="Desjardin D."/>
            <person name="Finy P."/>
            <person name="Geml J."/>
            <person name="Haridas S."/>
            <person name="Hughes K."/>
            <person name="Justo A."/>
            <person name="Karasinski D."/>
            <person name="Kautmanova I."/>
            <person name="Kiss B."/>
            <person name="Kocsube S."/>
            <person name="Kotiranta H."/>
            <person name="LaButti K.M."/>
            <person name="Lechner B.E."/>
            <person name="Liimatainen K."/>
            <person name="Lipzen A."/>
            <person name="Lukacs Z."/>
            <person name="Mihaltcheva S."/>
            <person name="Morgado L.N."/>
            <person name="Niskanen T."/>
            <person name="Noordeloos M.E."/>
            <person name="Ohm R.A."/>
            <person name="Ortiz-Santana B."/>
            <person name="Ovrebo C."/>
            <person name="Racz N."/>
            <person name="Riley R."/>
            <person name="Savchenko A."/>
            <person name="Shiryaev A."/>
            <person name="Soop K."/>
            <person name="Spirin V."/>
            <person name="Szebenyi C."/>
            <person name="Tomsovsky M."/>
            <person name="Tulloss R.E."/>
            <person name="Uehling J."/>
            <person name="Grigoriev I.V."/>
            <person name="Vagvolgyi C."/>
            <person name="Papp T."/>
            <person name="Martin F.M."/>
            <person name="Miettinen O."/>
            <person name="Hibbett D.S."/>
            <person name="Nagy L.G."/>
        </authorList>
    </citation>
    <scope>NUCLEOTIDE SEQUENCE [LARGE SCALE GENOMIC DNA]</scope>
    <source>
        <strain evidence="3 4">CBS 962.96</strain>
    </source>
</reference>
<feature type="compositionally biased region" description="Basic and acidic residues" evidence="2">
    <location>
        <begin position="606"/>
        <end position="624"/>
    </location>
</feature>
<feature type="compositionally biased region" description="Polar residues" evidence="2">
    <location>
        <begin position="498"/>
        <end position="507"/>
    </location>
</feature>
<feature type="region of interest" description="Disordered" evidence="2">
    <location>
        <begin position="243"/>
        <end position="355"/>
    </location>
</feature>
<accession>A0A4S8MU46</accession>
<feature type="region of interest" description="Disordered" evidence="2">
    <location>
        <begin position="368"/>
        <end position="392"/>
    </location>
</feature>
<feature type="region of interest" description="Disordered" evidence="2">
    <location>
        <begin position="405"/>
        <end position="867"/>
    </location>
</feature>
<feature type="compositionally biased region" description="Polar residues" evidence="2">
    <location>
        <begin position="808"/>
        <end position="822"/>
    </location>
</feature>
<keyword evidence="1" id="KW-0175">Coiled coil</keyword>
<dbReference type="InterPro" id="IPR028245">
    <property type="entry name" value="PIL1/LSP1"/>
</dbReference>
<dbReference type="GO" id="GO:0005886">
    <property type="term" value="C:plasma membrane"/>
    <property type="evidence" value="ECO:0007669"/>
    <property type="project" value="TreeGrafter"/>
</dbReference>
<dbReference type="GO" id="GO:0036286">
    <property type="term" value="C:eisosome filament"/>
    <property type="evidence" value="ECO:0007669"/>
    <property type="project" value="TreeGrafter"/>
</dbReference>
<dbReference type="Proteomes" id="UP000297245">
    <property type="component" value="Unassembled WGS sequence"/>
</dbReference>
<feature type="compositionally biased region" description="Polar residues" evidence="2">
    <location>
        <begin position="569"/>
        <end position="602"/>
    </location>
</feature>
<proteinExistence type="predicted"/>
<organism evidence="3 4">
    <name type="scientific">Dendrothele bispora (strain CBS 962.96)</name>
    <dbReference type="NCBI Taxonomy" id="1314807"/>
    <lineage>
        <taxon>Eukaryota</taxon>
        <taxon>Fungi</taxon>
        <taxon>Dikarya</taxon>
        <taxon>Basidiomycota</taxon>
        <taxon>Agaricomycotina</taxon>
        <taxon>Agaricomycetes</taxon>
        <taxon>Agaricomycetidae</taxon>
        <taxon>Agaricales</taxon>
        <taxon>Agaricales incertae sedis</taxon>
        <taxon>Dendrothele</taxon>
    </lineage>
</organism>
<gene>
    <name evidence="3" type="ORF">K435DRAFT_743288</name>
</gene>
<dbReference type="PANTHER" id="PTHR31962">
    <property type="entry name" value="SPHINGOLIPID LONG CHAIN BASE-RESPONSIVE PROTEIN PIL1"/>
    <property type="match status" value="1"/>
</dbReference>